<proteinExistence type="predicted"/>
<feature type="compositionally biased region" description="Gly residues" evidence="1">
    <location>
        <begin position="290"/>
        <end position="299"/>
    </location>
</feature>
<feature type="compositionally biased region" description="Low complexity" evidence="1">
    <location>
        <begin position="239"/>
        <end position="249"/>
    </location>
</feature>
<sequence>MKAKSQGPISSELDAREKLIVYVYEYLTRTGAKRAAQAFLEDIQYDKSISFSTQDGNGFLFNWFVLFWDLYVSTKIHEPKQGNNNQVEPTSDARAFVEYHMRPVMSPHHQSSPPQPSPYMNPGPRGYGPPPPPPNHSGVPMRHGPPPPMNVGPPRMQMGQPLPPPQMSGGPPPMTHSHGHPMISMPNGPHPHGPPPPPMMGGGAPSPRYATHPGHITPVSGGPEPGPSPGLVNRMTPNHGGSPHPHMVGGPPPGPPPPGAMHPGMPSHSPMSQPGPPGPPPPMQQRSGPGPSGWQGGYGSPAEQCFMPGPPGPSGQANDFGGMMMNDGTSMMEMKPPQAGANSVNNNSSNNNTPANAQQDDYVLPGTYGQPSDQGGDEIRKLKESLESDEGDQTGFSMDYVDPQGKW</sequence>
<feature type="compositionally biased region" description="Pro residues" evidence="1">
    <location>
        <begin position="161"/>
        <end position="174"/>
    </location>
</feature>
<accession>A0A6G1SH86</accession>
<name>A0A6G1SH86_9ACAR</name>
<dbReference type="InterPro" id="IPR006594">
    <property type="entry name" value="LisH"/>
</dbReference>
<evidence type="ECO:0000313" key="2">
    <source>
        <dbReference type="EMBL" id="MDE49768.1"/>
    </source>
</evidence>
<dbReference type="EMBL" id="GGYP01004997">
    <property type="protein sequence ID" value="MDE49768.1"/>
    <property type="molecule type" value="Transcribed_RNA"/>
</dbReference>
<feature type="compositionally biased region" description="Pro residues" evidence="1">
    <location>
        <begin position="113"/>
        <end position="135"/>
    </location>
</feature>
<evidence type="ECO:0000256" key="1">
    <source>
        <dbReference type="SAM" id="MobiDB-lite"/>
    </source>
</evidence>
<organism evidence="2">
    <name type="scientific">Aceria tosichella</name>
    <name type="common">wheat curl mite</name>
    <dbReference type="NCBI Taxonomy" id="561515"/>
    <lineage>
        <taxon>Eukaryota</taxon>
        <taxon>Metazoa</taxon>
        <taxon>Ecdysozoa</taxon>
        <taxon>Arthropoda</taxon>
        <taxon>Chelicerata</taxon>
        <taxon>Arachnida</taxon>
        <taxon>Acari</taxon>
        <taxon>Acariformes</taxon>
        <taxon>Trombidiformes</taxon>
        <taxon>Prostigmata</taxon>
        <taxon>Eupodina</taxon>
        <taxon>Eriophyoidea</taxon>
        <taxon>Eriophyidae</taxon>
        <taxon>Eriophyinae</taxon>
        <taxon>Aceriini</taxon>
        <taxon>Aceria</taxon>
    </lineage>
</organism>
<feature type="compositionally biased region" description="Low complexity" evidence="1">
    <location>
        <begin position="341"/>
        <end position="357"/>
    </location>
</feature>
<dbReference type="AlphaFoldDB" id="A0A6G1SH86"/>
<feature type="region of interest" description="Disordered" evidence="1">
    <location>
        <begin position="105"/>
        <end position="407"/>
    </location>
</feature>
<gene>
    <name evidence="2" type="primary">Ssbp3</name>
    <name evidence="2" type="ORF">g.8746</name>
</gene>
<dbReference type="GO" id="GO:0003697">
    <property type="term" value="F:single-stranded DNA binding"/>
    <property type="evidence" value="ECO:0007669"/>
    <property type="project" value="InterPro"/>
</dbReference>
<reference evidence="2" key="1">
    <citation type="submission" date="2018-10" db="EMBL/GenBank/DDBJ databases">
        <title>Transcriptome assembly of Aceria tosichella (Wheat curl mite) Type 2.</title>
        <authorList>
            <person name="Scully E.D."/>
            <person name="Geib S.M."/>
            <person name="Palmer N.A."/>
            <person name="Gupta A.K."/>
            <person name="Sarath G."/>
            <person name="Tatineni S."/>
        </authorList>
    </citation>
    <scope>NUCLEOTIDE SEQUENCE</scope>
    <source>
        <strain evidence="2">LincolnNE</strain>
    </source>
</reference>
<dbReference type="PRINTS" id="PR01743">
    <property type="entry name" value="SSDNABINDING"/>
</dbReference>
<protein>
    <submittedName>
        <fullName evidence="2">Single-stranded DNA-binding protein 3</fullName>
    </submittedName>
</protein>
<feature type="compositionally biased region" description="Low complexity" evidence="1">
    <location>
        <begin position="261"/>
        <end position="272"/>
    </location>
</feature>
<feature type="compositionally biased region" description="Pro residues" evidence="1">
    <location>
        <begin position="273"/>
        <end position="283"/>
    </location>
</feature>
<dbReference type="InterPro" id="IPR008116">
    <property type="entry name" value="SSDP_DNA-bd"/>
</dbReference>
<feature type="compositionally biased region" description="Pro residues" evidence="1">
    <location>
        <begin position="250"/>
        <end position="260"/>
    </location>
</feature>
<keyword evidence="2" id="KW-0238">DNA-binding</keyword>
<feature type="compositionally biased region" description="Pro residues" evidence="1">
    <location>
        <begin position="188"/>
        <end position="199"/>
    </location>
</feature>
<feature type="compositionally biased region" description="Basic and acidic residues" evidence="1">
    <location>
        <begin position="377"/>
        <end position="386"/>
    </location>
</feature>
<dbReference type="PROSITE" id="PS50896">
    <property type="entry name" value="LISH"/>
    <property type="match status" value="1"/>
</dbReference>